<name>A0A7X5ZY83_9SPHN</name>
<evidence type="ECO:0000313" key="3">
    <source>
        <dbReference type="EMBL" id="NIJ67138.1"/>
    </source>
</evidence>
<dbReference type="GO" id="GO:0047617">
    <property type="term" value="F:fatty acyl-CoA hydrolase activity"/>
    <property type="evidence" value="ECO:0007669"/>
    <property type="project" value="TreeGrafter"/>
</dbReference>
<comment type="caution">
    <text evidence="3">The sequence shown here is derived from an EMBL/GenBank/DDBJ whole genome shotgun (WGS) entry which is preliminary data.</text>
</comment>
<dbReference type="EMBL" id="JAASQV010000005">
    <property type="protein sequence ID" value="NIJ67138.1"/>
    <property type="molecule type" value="Genomic_DNA"/>
</dbReference>
<dbReference type="SUPFAM" id="SSF54637">
    <property type="entry name" value="Thioesterase/thiol ester dehydrase-isomerase"/>
    <property type="match status" value="1"/>
</dbReference>
<gene>
    <name evidence="3" type="ORF">FHR20_004116</name>
</gene>
<dbReference type="Pfam" id="PF13279">
    <property type="entry name" value="4HBT_2"/>
    <property type="match status" value="1"/>
</dbReference>
<evidence type="ECO:0000256" key="2">
    <source>
        <dbReference type="ARBA" id="ARBA00022801"/>
    </source>
</evidence>
<keyword evidence="4" id="KW-1185">Reference proteome</keyword>
<dbReference type="InterPro" id="IPR050563">
    <property type="entry name" value="4-hydroxybenzoyl-CoA_TE"/>
</dbReference>
<dbReference type="Gene3D" id="3.10.129.10">
    <property type="entry name" value="Hotdog Thioesterase"/>
    <property type="match status" value="1"/>
</dbReference>
<reference evidence="3 4" key="1">
    <citation type="submission" date="2020-03" db="EMBL/GenBank/DDBJ databases">
        <title>Genomic Encyclopedia of Type Strains, Phase IV (KMG-IV): sequencing the most valuable type-strain genomes for metagenomic binning, comparative biology and taxonomic classification.</title>
        <authorList>
            <person name="Goeker M."/>
        </authorList>
    </citation>
    <scope>NUCLEOTIDE SEQUENCE [LARGE SCALE GENOMIC DNA]</scope>
    <source>
        <strain evidence="3 4">DSM 4733</strain>
    </source>
</reference>
<dbReference type="Proteomes" id="UP000564677">
    <property type="component" value="Unassembled WGS sequence"/>
</dbReference>
<sequence>MSGMVHSPPHAHGIAIRPEDIDALGHVNNATYLSWIQAAVLGHWHARALPEAVAAFRWMAVKHEITYRKPAFLGDALVATVVLERVRRESAYYDTLIRRGPELIAEAKSRWCCIDAATLRPARLPQEMVSAFLVEPWPASARA</sequence>
<organism evidence="3 4">
    <name type="scientific">Sphingomonas leidyi</name>
    <dbReference type="NCBI Taxonomy" id="68569"/>
    <lineage>
        <taxon>Bacteria</taxon>
        <taxon>Pseudomonadati</taxon>
        <taxon>Pseudomonadota</taxon>
        <taxon>Alphaproteobacteria</taxon>
        <taxon>Sphingomonadales</taxon>
        <taxon>Sphingomonadaceae</taxon>
        <taxon>Sphingomonas</taxon>
    </lineage>
</organism>
<dbReference type="EC" id="3.1.2.-" evidence="3"/>
<evidence type="ECO:0000256" key="1">
    <source>
        <dbReference type="ARBA" id="ARBA00005953"/>
    </source>
</evidence>
<dbReference type="PANTHER" id="PTHR31793">
    <property type="entry name" value="4-HYDROXYBENZOYL-COA THIOESTERASE FAMILY MEMBER"/>
    <property type="match status" value="1"/>
</dbReference>
<dbReference type="CDD" id="cd00586">
    <property type="entry name" value="4HBT"/>
    <property type="match status" value="1"/>
</dbReference>
<comment type="similarity">
    <text evidence="1">Belongs to the 4-hydroxybenzoyl-CoA thioesterase family.</text>
</comment>
<evidence type="ECO:0000313" key="4">
    <source>
        <dbReference type="Proteomes" id="UP000564677"/>
    </source>
</evidence>
<dbReference type="InterPro" id="IPR029069">
    <property type="entry name" value="HotDog_dom_sf"/>
</dbReference>
<dbReference type="PANTHER" id="PTHR31793:SF27">
    <property type="entry name" value="NOVEL THIOESTERASE SUPERFAMILY DOMAIN AND SAPOSIN A-TYPE DOMAIN CONTAINING PROTEIN (0610012H03RIK)"/>
    <property type="match status" value="1"/>
</dbReference>
<accession>A0A7X5ZY83</accession>
<proteinExistence type="inferred from homology"/>
<keyword evidence="2 3" id="KW-0378">Hydrolase</keyword>
<dbReference type="AlphaFoldDB" id="A0A7X5ZY83"/>
<protein>
    <submittedName>
        <fullName evidence="3">Acyl-CoA thioester hydrolase</fullName>
        <ecNumber evidence="3">3.1.2.-</ecNumber>
    </submittedName>
</protein>